<keyword evidence="2" id="KW-1133">Transmembrane helix</keyword>
<dbReference type="EMBL" id="QRBI01000107">
    <property type="protein sequence ID" value="RMC11973.1"/>
    <property type="molecule type" value="Genomic_DNA"/>
</dbReference>
<keyword evidence="4" id="KW-1185">Reference proteome</keyword>
<evidence type="ECO:0000256" key="2">
    <source>
        <dbReference type="SAM" id="Phobius"/>
    </source>
</evidence>
<dbReference type="AlphaFoldDB" id="A0A3M0KFI8"/>
<proteinExistence type="predicted"/>
<keyword evidence="2" id="KW-0472">Membrane</keyword>
<evidence type="ECO:0000256" key="1">
    <source>
        <dbReference type="SAM" id="Coils"/>
    </source>
</evidence>
<reference evidence="3 4" key="1">
    <citation type="submission" date="2018-07" db="EMBL/GenBank/DDBJ databases">
        <title>A high quality draft genome assembly of the barn swallow (H. rustica rustica).</title>
        <authorList>
            <person name="Formenti G."/>
            <person name="Chiara M."/>
            <person name="Poveda L."/>
            <person name="Francoijs K.-J."/>
            <person name="Bonisoli-Alquati A."/>
            <person name="Canova L."/>
            <person name="Gianfranceschi L."/>
            <person name="Horner D.S."/>
            <person name="Saino N."/>
        </authorList>
    </citation>
    <scope>NUCLEOTIDE SEQUENCE [LARGE SCALE GENOMIC DNA]</scope>
    <source>
        <strain evidence="3">Chelidonia</strain>
        <tissue evidence="3">Blood</tissue>
    </source>
</reference>
<gene>
    <name evidence="3" type="ORF">DUI87_11106</name>
</gene>
<organism evidence="3 4">
    <name type="scientific">Hirundo rustica rustica</name>
    <dbReference type="NCBI Taxonomy" id="333673"/>
    <lineage>
        <taxon>Eukaryota</taxon>
        <taxon>Metazoa</taxon>
        <taxon>Chordata</taxon>
        <taxon>Craniata</taxon>
        <taxon>Vertebrata</taxon>
        <taxon>Euteleostomi</taxon>
        <taxon>Archelosauria</taxon>
        <taxon>Archosauria</taxon>
        <taxon>Dinosauria</taxon>
        <taxon>Saurischia</taxon>
        <taxon>Theropoda</taxon>
        <taxon>Coelurosauria</taxon>
        <taxon>Aves</taxon>
        <taxon>Neognathae</taxon>
        <taxon>Neoaves</taxon>
        <taxon>Telluraves</taxon>
        <taxon>Australaves</taxon>
        <taxon>Passeriformes</taxon>
        <taxon>Sylvioidea</taxon>
        <taxon>Hirundinidae</taxon>
        <taxon>Hirundo</taxon>
    </lineage>
</organism>
<protein>
    <submittedName>
        <fullName evidence="3">Uncharacterized protein</fullName>
    </submittedName>
</protein>
<keyword evidence="2" id="KW-0812">Transmembrane</keyword>
<feature type="coiled-coil region" evidence="1">
    <location>
        <begin position="241"/>
        <end position="281"/>
    </location>
</feature>
<sequence length="431" mass="49293">MEARKNTLAAEKMDYLAAGGNPAGRGKGRGVHLWVILVVLSLVVCHMSGLPSPKGQMGQERQCLKEAQREPALSQNVTFRVHFDCPGIRRMGLCNHNRSWFKICRLKEGTIYIDPVAISRNESSIKASREKKAWKNRDISRMPINPICDKCNKTVWVRGKKESTFVVYFQVNKLCYDQNKLGMCMMNGKTYWVGNNVKLNTASLNSGPIILDLLNENDERVCLKLEGTFCFFKNEEGMDPENKIQKVAQELKRRESEAKRKRMEQERIRTLSEQYKQLEKQYSDWGLPASSKNLFTELMQEIATELGLSNCWICEGLKSAEEMALERLIHSVVQGVQIAAMPTDPECARGKTNQGMQIAALPTDRELAVEKTGQIPEVSRIMKLEGREEANKVAEALEKFEEKIKEENVVYQKYCEISQEEWNDYSKFEDD</sequence>
<dbReference type="OrthoDB" id="9325190at2759"/>
<evidence type="ECO:0000313" key="3">
    <source>
        <dbReference type="EMBL" id="RMC11973.1"/>
    </source>
</evidence>
<feature type="transmembrane region" description="Helical" evidence="2">
    <location>
        <begin position="31"/>
        <end position="51"/>
    </location>
</feature>
<accession>A0A3M0KFI8</accession>
<evidence type="ECO:0000313" key="4">
    <source>
        <dbReference type="Proteomes" id="UP000269221"/>
    </source>
</evidence>
<keyword evidence="1" id="KW-0175">Coiled coil</keyword>
<dbReference type="Proteomes" id="UP000269221">
    <property type="component" value="Unassembled WGS sequence"/>
</dbReference>
<comment type="caution">
    <text evidence="3">The sequence shown here is derived from an EMBL/GenBank/DDBJ whole genome shotgun (WGS) entry which is preliminary data.</text>
</comment>
<name>A0A3M0KFI8_HIRRU</name>